<feature type="transmembrane region" description="Helical" evidence="1">
    <location>
        <begin position="226"/>
        <end position="247"/>
    </location>
</feature>
<evidence type="ECO:0000256" key="1">
    <source>
        <dbReference type="SAM" id="Phobius"/>
    </source>
</evidence>
<evidence type="ECO:0000313" key="3">
    <source>
        <dbReference type="EMBL" id="QAY33606.1"/>
    </source>
</evidence>
<proteinExistence type="predicted"/>
<feature type="transmembrane region" description="Helical" evidence="1">
    <location>
        <begin position="159"/>
        <end position="182"/>
    </location>
</feature>
<feature type="transmembrane region" description="Helical" evidence="1">
    <location>
        <begin position="338"/>
        <end position="360"/>
    </location>
</feature>
<feature type="transmembrane region" description="Helical" evidence="1">
    <location>
        <begin position="423"/>
        <end position="447"/>
    </location>
</feature>
<organism evidence="3 4">
    <name type="scientific">Bifidobacterium pullorum subsp. gallinarum</name>
    <dbReference type="NCBI Taxonomy" id="78344"/>
    <lineage>
        <taxon>Bacteria</taxon>
        <taxon>Bacillati</taxon>
        <taxon>Actinomycetota</taxon>
        <taxon>Actinomycetes</taxon>
        <taxon>Bifidobacteriales</taxon>
        <taxon>Bifidobacteriaceae</taxon>
        <taxon>Bifidobacterium</taxon>
    </lineage>
</organism>
<gene>
    <name evidence="3" type="ORF">ESN35_09490</name>
</gene>
<dbReference type="KEGG" id="bgx:ESN35_09490"/>
<dbReference type="Pfam" id="PF01757">
    <property type="entry name" value="Acyl_transf_3"/>
    <property type="match status" value="1"/>
</dbReference>
<dbReference type="Proteomes" id="UP000293589">
    <property type="component" value="Chromosome"/>
</dbReference>
<evidence type="ECO:0000313" key="4">
    <source>
        <dbReference type="Proteomes" id="UP000293589"/>
    </source>
</evidence>
<accession>A0A4P6DV33</accession>
<keyword evidence="1" id="KW-0812">Transmembrane</keyword>
<feature type="transmembrane region" description="Helical" evidence="1">
    <location>
        <begin position="111"/>
        <end position="138"/>
    </location>
</feature>
<name>A0A4P6DV33_9BIFI</name>
<dbReference type="GO" id="GO:0016747">
    <property type="term" value="F:acyltransferase activity, transferring groups other than amino-acyl groups"/>
    <property type="evidence" value="ECO:0007669"/>
    <property type="project" value="InterPro"/>
</dbReference>
<keyword evidence="1" id="KW-0472">Membrane</keyword>
<feature type="transmembrane region" description="Helical" evidence="1">
    <location>
        <begin position="298"/>
        <end position="318"/>
    </location>
</feature>
<dbReference type="InterPro" id="IPR002656">
    <property type="entry name" value="Acyl_transf_3_dom"/>
</dbReference>
<sequence length="459" mass="48615">MTRYAVRHWCRTDGMESEGLPMANADSGRANSRRMADVGADSVSRDGNVHAARTSRTPHAVRNVRVEALRLAAIVGISLFHTMMPWTAQALCDPAAGCSQIGDMLGSDPTVLAVLGIIALMGAWGNHVFFMISGFYLIPSLARRSTQAGYWLDALRGTVRRVLVIAVSVVLVAVVALAFDAWVMPLVNVHLVWQWTLGIEFVWLYAAFVAVAPVLACLLRRVPARIRVAVACVLVVALVMVNGYVAFVSPGDAATRGLTDWRKWMSAITYAVSFAIAGVAGMSGAPRPADLPRWRRRWMKALVAVAAVVLTVEAVAAIRRDVTLIAQLSYKSTSAASMALAFLLVMVCASGSGGGSVDLARASREAGASGSVAARAVAWLASGILGFYIVQSVFGTVAMDIVIQGLLADVTRWAASGGGAAGLWLLAEGTAVSVGYVAVVAVLDGLIRRPVLRMLRLGR</sequence>
<feature type="transmembrane region" description="Helical" evidence="1">
    <location>
        <begin position="372"/>
        <end position="390"/>
    </location>
</feature>
<feature type="transmembrane region" description="Helical" evidence="1">
    <location>
        <begin position="202"/>
        <end position="219"/>
    </location>
</feature>
<evidence type="ECO:0000259" key="2">
    <source>
        <dbReference type="Pfam" id="PF01757"/>
    </source>
</evidence>
<feature type="domain" description="Acyltransferase 3" evidence="2">
    <location>
        <begin position="65"/>
        <end position="408"/>
    </location>
</feature>
<feature type="transmembrane region" description="Helical" evidence="1">
    <location>
        <begin position="267"/>
        <end position="286"/>
    </location>
</feature>
<protein>
    <recommendedName>
        <fullName evidence="2">Acyltransferase 3 domain-containing protein</fullName>
    </recommendedName>
</protein>
<dbReference type="EMBL" id="CP035464">
    <property type="protein sequence ID" value="QAY33606.1"/>
    <property type="molecule type" value="Genomic_DNA"/>
</dbReference>
<dbReference type="AlphaFoldDB" id="A0A4P6DV33"/>
<feature type="transmembrane region" description="Helical" evidence="1">
    <location>
        <begin position="71"/>
        <end position="91"/>
    </location>
</feature>
<keyword evidence="1" id="KW-1133">Transmembrane helix</keyword>
<reference evidence="3 4" key="1">
    <citation type="submission" date="2019-01" db="EMBL/GenBank/DDBJ databases">
        <title>Complete genome sequence of Bifidobacterium gallinarum CACC 514.</title>
        <authorList>
            <person name="Jung M."/>
        </authorList>
    </citation>
    <scope>NUCLEOTIDE SEQUENCE [LARGE SCALE GENOMIC DNA]</scope>
    <source>
        <strain evidence="3 4">CACC 514</strain>
    </source>
</reference>